<feature type="domain" description="Response regulatory" evidence="10">
    <location>
        <begin position="793"/>
        <end position="909"/>
    </location>
</feature>
<reference evidence="13 14" key="1">
    <citation type="submission" date="2023-07" db="EMBL/GenBank/DDBJ databases">
        <title>Sorghum-associated microbial communities from plants grown in Nebraska, USA.</title>
        <authorList>
            <person name="Schachtman D."/>
        </authorList>
    </citation>
    <scope>NUCLEOTIDE SEQUENCE [LARGE SCALE GENOMIC DNA]</scope>
    <source>
        <strain evidence="13 14">BE313</strain>
    </source>
</reference>
<dbReference type="Gene3D" id="2.10.70.100">
    <property type="match status" value="1"/>
</dbReference>
<keyword evidence="4" id="KW-0808">Transferase</keyword>
<evidence type="ECO:0000259" key="10">
    <source>
        <dbReference type="PROSITE" id="PS50110"/>
    </source>
</evidence>
<keyword evidence="8" id="KW-0812">Transmembrane</keyword>
<dbReference type="SUPFAM" id="SSF55874">
    <property type="entry name" value="ATPase domain of HSP90 chaperone/DNA topoisomerase II/histidine kinase"/>
    <property type="match status" value="1"/>
</dbReference>
<dbReference type="PROSITE" id="PS50113">
    <property type="entry name" value="PAC"/>
    <property type="match status" value="1"/>
</dbReference>
<dbReference type="PROSITE" id="PS50112">
    <property type="entry name" value="PAS"/>
    <property type="match status" value="1"/>
</dbReference>
<dbReference type="PROSITE" id="PS50110">
    <property type="entry name" value="RESPONSE_REGULATORY"/>
    <property type="match status" value="2"/>
</dbReference>
<gene>
    <name evidence="13" type="ORF">J2X19_002714</name>
</gene>
<keyword evidence="5" id="KW-0418">Kinase</keyword>
<dbReference type="InterPro" id="IPR036097">
    <property type="entry name" value="HisK_dim/P_sf"/>
</dbReference>
<proteinExistence type="predicted"/>
<accession>A0ABU2C9L1</accession>
<dbReference type="InterPro" id="IPR013767">
    <property type="entry name" value="PAS_fold"/>
</dbReference>
<dbReference type="CDD" id="cd00082">
    <property type="entry name" value="HisKA"/>
    <property type="match status" value="1"/>
</dbReference>
<dbReference type="PRINTS" id="PR00344">
    <property type="entry name" value="BCTRLSENSOR"/>
</dbReference>
<dbReference type="SUPFAM" id="SSF55785">
    <property type="entry name" value="PYP-like sensor domain (PAS domain)"/>
    <property type="match status" value="2"/>
</dbReference>
<dbReference type="InterPro" id="IPR003594">
    <property type="entry name" value="HATPase_dom"/>
</dbReference>
<keyword evidence="8" id="KW-0472">Membrane</keyword>
<dbReference type="InterPro" id="IPR013655">
    <property type="entry name" value="PAS_fold_3"/>
</dbReference>
<evidence type="ECO:0000259" key="12">
    <source>
        <dbReference type="PROSITE" id="PS50113"/>
    </source>
</evidence>
<dbReference type="Proteomes" id="UP001180487">
    <property type="component" value="Unassembled WGS sequence"/>
</dbReference>
<keyword evidence="3 6" id="KW-0597">Phosphoprotein</keyword>
<dbReference type="InterPro" id="IPR003661">
    <property type="entry name" value="HisK_dim/P_dom"/>
</dbReference>
<dbReference type="InterPro" id="IPR001610">
    <property type="entry name" value="PAC"/>
</dbReference>
<dbReference type="Pfam" id="PF08447">
    <property type="entry name" value="PAS_3"/>
    <property type="match status" value="1"/>
</dbReference>
<dbReference type="SMART" id="SM00091">
    <property type="entry name" value="PAS"/>
    <property type="match status" value="2"/>
</dbReference>
<dbReference type="Pfam" id="PF02518">
    <property type="entry name" value="HATPase_c"/>
    <property type="match status" value="1"/>
</dbReference>
<comment type="catalytic activity">
    <reaction evidence="1">
        <text>ATP + protein L-histidine = ADP + protein N-phospho-L-histidine.</text>
        <dbReference type="EC" id="2.7.13.3"/>
    </reaction>
</comment>
<feature type="domain" description="Response regulatory" evidence="10">
    <location>
        <begin position="672"/>
        <end position="785"/>
    </location>
</feature>
<comment type="caution">
    <text evidence="13">The sequence shown here is derived from an EMBL/GenBank/DDBJ whole genome shotgun (WGS) entry which is preliminary data.</text>
</comment>
<evidence type="ECO:0000256" key="7">
    <source>
        <dbReference type="SAM" id="Coils"/>
    </source>
</evidence>
<dbReference type="InterPro" id="IPR000014">
    <property type="entry name" value="PAS"/>
</dbReference>
<dbReference type="SMART" id="SM00387">
    <property type="entry name" value="HATPase_c"/>
    <property type="match status" value="1"/>
</dbReference>
<dbReference type="RefSeq" id="WP_310373858.1">
    <property type="nucleotide sequence ID" value="NZ_JAVDXT010000002.1"/>
</dbReference>
<feature type="domain" description="Histidine kinase" evidence="9">
    <location>
        <begin position="431"/>
        <end position="651"/>
    </location>
</feature>
<feature type="transmembrane region" description="Helical" evidence="8">
    <location>
        <begin position="26"/>
        <end position="52"/>
    </location>
</feature>
<dbReference type="InterPro" id="IPR011006">
    <property type="entry name" value="CheY-like_superfamily"/>
</dbReference>
<dbReference type="CDD" id="cd00130">
    <property type="entry name" value="PAS"/>
    <property type="match status" value="1"/>
</dbReference>
<organism evidence="13 14">
    <name type="scientific">Rhodoferax ferrireducens</name>
    <dbReference type="NCBI Taxonomy" id="192843"/>
    <lineage>
        <taxon>Bacteria</taxon>
        <taxon>Pseudomonadati</taxon>
        <taxon>Pseudomonadota</taxon>
        <taxon>Betaproteobacteria</taxon>
        <taxon>Burkholderiales</taxon>
        <taxon>Comamonadaceae</taxon>
        <taxon>Rhodoferax</taxon>
    </lineage>
</organism>
<sequence>MDTWISLLGRNGFLPHGYCFTWTPGLLWSMVAADATIAAAYFSIPVATLSFIRKRPDATLSWVAFLFSAFIFACGITHLMDIWTIWVPDYGLQALTKIVTAAISLVTAIALWPLIPKALKIPSVTQLQTVIASLEAEVQQRRSAEDQLAAIQQSLVVKLAAIVESSNDAIIGKSLDGRITSWNGAAQAIFGYTAEEAIGQPVQMLIPPELQDEEMRILDELALGQPVPAFDTVRLARSGELLDLSVSISPIRDGQGQVVGASKIARDVSQQRRAEKALRDSEERLRFTLEAAHIGDWELDLASGQMQHSLRHDRCFGYAELQAEWSLDMFIQHVHPEDRAEVAHTLHAALADLRDWRVQCRVVWPDASIHWISKHGSVQHQGDKASRMLGIVSDTTEQRQAENARLIAQRLEAENRQIQEASRLKSQFLANMSHELRTPLNAVIGFSDLLHSGMVKPDSPKHQEFLGHIGTSGRHLLQLINDVLDLSKVESGKFDFYPEPLDLGTVLKEVEDILHTAILQKHIRLAFDIEPGVAGVTLDPARLKQVLYNYLSNAIKFTADGGQVSVRAMAQGPDHLRIEVEDSGIGIAPADLPRLFTEFQQLDAGYSKQHPGTGLGLALTRRLVQAQGGQVGVRSTVDVGSVFYVVLNRIHGVDLQRNAAAGLGEEAAEVQRILVIEDDQHNRARLIEVLSEAGFRVDAASDGPYALRQARDTAYVALTLDLQLPDRRGLDLLADIRNRGASHGSPVLGVSMPVSPDRSASFAIANVLCKPIRSDEILSAMARFRLEEAGRANVLVIDDEPAALDLMQATLKSIGIDAVCCLDGRAALQDIALHRPDAIILDLMMPGFDGFQVLDALQRLPDWRHVPVFIWTSMLLTDEEYATLAGSARAVLSKGGGAIESMLDGVKRWRPPVALGADKGRL</sequence>
<dbReference type="InterPro" id="IPR036890">
    <property type="entry name" value="HATPase_C_sf"/>
</dbReference>
<dbReference type="Pfam" id="PF00512">
    <property type="entry name" value="HisKA"/>
    <property type="match status" value="1"/>
</dbReference>
<dbReference type="InterPro" id="IPR001789">
    <property type="entry name" value="Sig_transdc_resp-reg_receiver"/>
</dbReference>
<evidence type="ECO:0000313" key="13">
    <source>
        <dbReference type="EMBL" id="MDR7378035.1"/>
    </source>
</evidence>
<feature type="transmembrane region" description="Helical" evidence="8">
    <location>
        <begin position="64"/>
        <end position="86"/>
    </location>
</feature>
<dbReference type="SUPFAM" id="SSF47384">
    <property type="entry name" value="Homodimeric domain of signal transducing histidine kinase"/>
    <property type="match status" value="1"/>
</dbReference>
<dbReference type="Gene3D" id="1.10.287.130">
    <property type="match status" value="1"/>
</dbReference>
<feature type="domain" description="PAS" evidence="11">
    <location>
        <begin position="158"/>
        <end position="225"/>
    </location>
</feature>
<dbReference type="PROSITE" id="PS50109">
    <property type="entry name" value="HIS_KIN"/>
    <property type="match status" value="1"/>
</dbReference>
<dbReference type="SMART" id="SM00448">
    <property type="entry name" value="REC"/>
    <property type="match status" value="2"/>
</dbReference>
<dbReference type="Pfam" id="PF25487">
    <property type="entry name" value="ETR1_N"/>
    <property type="match status" value="1"/>
</dbReference>
<dbReference type="SMART" id="SM00388">
    <property type="entry name" value="HisKA"/>
    <property type="match status" value="1"/>
</dbReference>
<evidence type="ECO:0000256" key="1">
    <source>
        <dbReference type="ARBA" id="ARBA00000085"/>
    </source>
</evidence>
<dbReference type="Gene3D" id="3.30.565.10">
    <property type="entry name" value="Histidine kinase-like ATPase, C-terminal domain"/>
    <property type="match status" value="1"/>
</dbReference>
<dbReference type="Pfam" id="PF00072">
    <property type="entry name" value="Response_reg"/>
    <property type="match status" value="2"/>
</dbReference>
<dbReference type="SMART" id="SM00086">
    <property type="entry name" value="PAC"/>
    <property type="match status" value="2"/>
</dbReference>
<evidence type="ECO:0000256" key="2">
    <source>
        <dbReference type="ARBA" id="ARBA00012438"/>
    </source>
</evidence>
<protein>
    <recommendedName>
        <fullName evidence="2">histidine kinase</fullName>
        <ecNumber evidence="2">2.7.13.3</ecNumber>
    </recommendedName>
</protein>
<dbReference type="Gene3D" id="3.30.450.20">
    <property type="entry name" value="PAS domain"/>
    <property type="match status" value="2"/>
</dbReference>
<dbReference type="EC" id="2.7.13.3" evidence="2"/>
<dbReference type="InterPro" id="IPR000700">
    <property type="entry name" value="PAS-assoc_C"/>
</dbReference>
<dbReference type="InterPro" id="IPR035965">
    <property type="entry name" value="PAS-like_dom_sf"/>
</dbReference>
<dbReference type="PANTHER" id="PTHR43047:SF72">
    <property type="entry name" value="OSMOSENSING HISTIDINE PROTEIN KINASE SLN1"/>
    <property type="match status" value="1"/>
</dbReference>
<evidence type="ECO:0000256" key="3">
    <source>
        <dbReference type="ARBA" id="ARBA00022553"/>
    </source>
</evidence>
<dbReference type="Gene3D" id="3.40.50.2300">
    <property type="match status" value="2"/>
</dbReference>
<feature type="coiled-coil region" evidence="7">
    <location>
        <begin position="401"/>
        <end position="431"/>
    </location>
</feature>
<dbReference type="InterPro" id="IPR005467">
    <property type="entry name" value="His_kinase_dom"/>
</dbReference>
<evidence type="ECO:0000256" key="6">
    <source>
        <dbReference type="PROSITE-ProRule" id="PRU00169"/>
    </source>
</evidence>
<evidence type="ECO:0000256" key="5">
    <source>
        <dbReference type="ARBA" id="ARBA00022777"/>
    </source>
</evidence>
<dbReference type="Pfam" id="PF00989">
    <property type="entry name" value="PAS"/>
    <property type="match status" value="1"/>
</dbReference>
<name>A0ABU2C9L1_9BURK</name>
<evidence type="ECO:0000256" key="4">
    <source>
        <dbReference type="ARBA" id="ARBA00022679"/>
    </source>
</evidence>
<feature type="domain" description="PAC" evidence="12">
    <location>
        <begin position="228"/>
        <end position="280"/>
    </location>
</feature>
<evidence type="ECO:0000256" key="8">
    <source>
        <dbReference type="SAM" id="Phobius"/>
    </source>
</evidence>
<dbReference type="SUPFAM" id="SSF52172">
    <property type="entry name" value="CheY-like"/>
    <property type="match status" value="2"/>
</dbReference>
<feature type="modified residue" description="4-aspartylphosphate" evidence="6">
    <location>
        <position position="842"/>
    </location>
</feature>
<feature type="modified residue" description="4-aspartylphosphate" evidence="6">
    <location>
        <position position="721"/>
    </location>
</feature>
<dbReference type="CDD" id="cd16922">
    <property type="entry name" value="HATPase_EvgS-ArcB-TorS-like"/>
    <property type="match status" value="1"/>
</dbReference>
<dbReference type="InterPro" id="IPR004358">
    <property type="entry name" value="Sig_transdc_His_kin-like_C"/>
</dbReference>
<keyword evidence="8" id="KW-1133">Transmembrane helix</keyword>
<evidence type="ECO:0000259" key="9">
    <source>
        <dbReference type="PROSITE" id="PS50109"/>
    </source>
</evidence>
<dbReference type="InterPro" id="IPR058544">
    <property type="entry name" value="ETR1_N"/>
</dbReference>
<evidence type="ECO:0000313" key="14">
    <source>
        <dbReference type="Proteomes" id="UP001180487"/>
    </source>
</evidence>
<dbReference type="NCBIfam" id="TIGR00229">
    <property type="entry name" value="sensory_box"/>
    <property type="match status" value="1"/>
</dbReference>
<dbReference type="PANTHER" id="PTHR43047">
    <property type="entry name" value="TWO-COMPONENT HISTIDINE PROTEIN KINASE"/>
    <property type="match status" value="1"/>
</dbReference>
<evidence type="ECO:0000259" key="11">
    <source>
        <dbReference type="PROSITE" id="PS50112"/>
    </source>
</evidence>
<dbReference type="EMBL" id="JAVDXT010000002">
    <property type="protein sequence ID" value="MDR7378035.1"/>
    <property type="molecule type" value="Genomic_DNA"/>
</dbReference>
<keyword evidence="7" id="KW-0175">Coiled coil</keyword>
<keyword evidence="14" id="KW-1185">Reference proteome</keyword>